<dbReference type="Proteomes" id="UP001519504">
    <property type="component" value="Unassembled WGS sequence"/>
</dbReference>
<dbReference type="RefSeq" id="WP_213808363.1">
    <property type="nucleotide sequence ID" value="NZ_JAAMFK010000001.1"/>
</dbReference>
<organism evidence="1 2">
    <name type="scientific">Fructobacillus broussonetiae</name>
    <dbReference type="NCBI Taxonomy" id="2713173"/>
    <lineage>
        <taxon>Bacteria</taxon>
        <taxon>Bacillati</taxon>
        <taxon>Bacillota</taxon>
        <taxon>Bacilli</taxon>
        <taxon>Lactobacillales</taxon>
        <taxon>Lactobacillaceae</taxon>
        <taxon>Fructobacillus</taxon>
    </lineage>
</organism>
<proteinExistence type="predicted"/>
<keyword evidence="2" id="KW-1185">Reference proteome</keyword>
<dbReference type="EMBL" id="JAAMFK010000001">
    <property type="protein sequence ID" value="MBS9338076.1"/>
    <property type="molecule type" value="Genomic_DNA"/>
</dbReference>
<evidence type="ECO:0000313" key="2">
    <source>
        <dbReference type="Proteomes" id="UP001519504"/>
    </source>
</evidence>
<sequence length="157" mass="17900">MDKFRKQVNHLIENEKINPAKILFGKDEKGQDACVFFDTNYLYIKTESTFEKVLREQGISTKFISGAPEGALLIQTPELTLSLHEIHEGRVYDFTQTLDPKSIYKASYNATEPLQNSVLTNPEHAELIDQLRYELQTGQISQHDYDSLNPVLPKAGK</sequence>
<name>A0ABS5QXZ8_9LACO</name>
<protein>
    <submittedName>
        <fullName evidence="1">DUF5449 family protein</fullName>
    </submittedName>
</protein>
<dbReference type="InterPro" id="IPR035227">
    <property type="entry name" value="HdcB"/>
</dbReference>
<accession>A0ABS5QXZ8</accession>
<comment type="caution">
    <text evidence="1">The sequence shown here is derived from an EMBL/GenBank/DDBJ whole genome shotgun (WGS) entry which is preliminary data.</text>
</comment>
<gene>
    <name evidence="1" type="ORF">G6R29_00295</name>
</gene>
<dbReference type="Pfam" id="PF17528">
    <property type="entry name" value="HdcB"/>
    <property type="match status" value="1"/>
</dbReference>
<reference evidence="1 2" key="1">
    <citation type="submission" date="2020-02" db="EMBL/GenBank/DDBJ databases">
        <title>Fructobacillus sp. isolated from paper mulberry of Taiwan.</title>
        <authorList>
            <person name="Lin S.-T."/>
        </authorList>
    </citation>
    <scope>NUCLEOTIDE SEQUENCE [LARGE SCALE GENOMIC DNA]</scope>
    <source>
        <strain evidence="1 2">M2-14</strain>
    </source>
</reference>
<evidence type="ECO:0000313" key="1">
    <source>
        <dbReference type="EMBL" id="MBS9338076.1"/>
    </source>
</evidence>